<gene>
    <name evidence="7" type="ORF">FY528_10175</name>
</gene>
<evidence type="ECO:0000256" key="1">
    <source>
        <dbReference type="ARBA" id="ARBA00022617"/>
    </source>
</evidence>
<evidence type="ECO:0000313" key="8">
    <source>
        <dbReference type="Proteomes" id="UP000322791"/>
    </source>
</evidence>
<comment type="caution">
    <text evidence="7">The sequence shown here is derived from an EMBL/GenBank/DDBJ whole genome shotgun (WGS) entry which is preliminary data.</text>
</comment>
<keyword evidence="5" id="KW-0732">Signal</keyword>
<dbReference type="InterPro" id="IPR036909">
    <property type="entry name" value="Cyt_c-like_dom_sf"/>
</dbReference>
<dbReference type="SUPFAM" id="SSF46626">
    <property type="entry name" value="Cytochrome c"/>
    <property type="match status" value="1"/>
</dbReference>
<evidence type="ECO:0000256" key="3">
    <source>
        <dbReference type="ARBA" id="ARBA00023004"/>
    </source>
</evidence>
<dbReference type="GO" id="GO:0009055">
    <property type="term" value="F:electron transfer activity"/>
    <property type="evidence" value="ECO:0007669"/>
    <property type="project" value="InterPro"/>
</dbReference>
<dbReference type="AlphaFoldDB" id="A0A5D6V406"/>
<dbReference type="RefSeq" id="WP_149070896.1">
    <property type="nucleotide sequence ID" value="NZ_VTHL01000009.1"/>
</dbReference>
<keyword evidence="1 4" id="KW-0349">Heme</keyword>
<feature type="signal peptide" evidence="5">
    <location>
        <begin position="1"/>
        <end position="20"/>
    </location>
</feature>
<feature type="chain" id="PRO_5023047031" description="Cytochrome c domain-containing protein" evidence="5">
    <location>
        <begin position="21"/>
        <end position="121"/>
    </location>
</feature>
<name>A0A5D6V406_9BACT</name>
<evidence type="ECO:0000256" key="2">
    <source>
        <dbReference type="ARBA" id="ARBA00022723"/>
    </source>
</evidence>
<dbReference type="EMBL" id="VTHL01000009">
    <property type="protein sequence ID" value="TYZ09599.1"/>
    <property type="molecule type" value="Genomic_DNA"/>
</dbReference>
<sequence>MKLRFPPYWLGLGLLLPACAYENAEELLPQPTCDVSAVTYSRTIQPLLQQRCYACHGGGEAEGNVVLDNLAAVQHHAEHGALLGVLTPGSGYPAMPKSGFALSTCEVAAIRAWVEAGTPDN</sequence>
<evidence type="ECO:0000256" key="5">
    <source>
        <dbReference type="SAM" id="SignalP"/>
    </source>
</evidence>
<keyword evidence="8" id="KW-1185">Reference proteome</keyword>
<keyword evidence="3 4" id="KW-0408">Iron</keyword>
<proteinExistence type="predicted"/>
<feature type="domain" description="Cytochrome c" evidence="6">
    <location>
        <begin position="39"/>
        <end position="118"/>
    </location>
</feature>
<protein>
    <recommendedName>
        <fullName evidence="6">Cytochrome c domain-containing protein</fullName>
    </recommendedName>
</protein>
<dbReference type="GO" id="GO:0020037">
    <property type="term" value="F:heme binding"/>
    <property type="evidence" value="ECO:0007669"/>
    <property type="project" value="InterPro"/>
</dbReference>
<reference evidence="7 8" key="1">
    <citation type="submission" date="2019-08" db="EMBL/GenBank/DDBJ databases">
        <authorList>
            <person name="Seo M.-J."/>
        </authorList>
    </citation>
    <scope>NUCLEOTIDE SEQUENCE [LARGE SCALE GENOMIC DNA]</scope>
    <source>
        <strain evidence="7 8">KIGAM108</strain>
    </source>
</reference>
<accession>A0A5D6V406</accession>
<dbReference type="Proteomes" id="UP000322791">
    <property type="component" value="Unassembled WGS sequence"/>
</dbReference>
<evidence type="ECO:0000256" key="4">
    <source>
        <dbReference type="PROSITE-ProRule" id="PRU00433"/>
    </source>
</evidence>
<evidence type="ECO:0000259" key="6">
    <source>
        <dbReference type="PROSITE" id="PS51007"/>
    </source>
</evidence>
<dbReference type="Gene3D" id="1.10.760.10">
    <property type="entry name" value="Cytochrome c-like domain"/>
    <property type="match status" value="1"/>
</dbReference>
<dbReference type="InterPro" id="IPR009056">
    <property type="entry name" value="Cyt_c-like_dom"/>
</dbReference>
<organism evidence="7 8">
    <name type="scientific">Hymenobacter lutimineralis</name>
    <dbReference type="NCBI Taxonomy" id="2606448"/>
    <lineage>
        <taxon>Bacteria</taxon>
        <taxon>Pseudomonadati</taxon>
        <taxon>Bacteroidota</taxon>
        <taxon>Cytophagia</taxon>
        <taxon>Cytophagales</taxon>
        <taxon>Hymenobacteraceae</taxon>
        <taxon>Hymenobacter</taxon>
    </lineage>
</organism>
<dbReference type="PROSITE" id="PS51007">
    <property type="entry name" value="CYTC"/>
    <property type="match status" value="1"/>
</dbReference>
<keyword evidence="2 4" id="KW-0479">Metal-binding</keyword>
<evidence type="ECO:0000313" key="7">
    <source>
        <dbReference type="EMBL" id="TYZ09599.1"/>
    </source>
</evidence>
<dbReference type="GO" id="GO:0046872">
    <property type="term" value="F:metal ion binding"/>
    <property type="evidence" value="ECO:0007669"/>
    <property type="project" value="UniProtKB-KW"/>
</dbReference>